<accession>A0A1H8IS93</accession>
<proteinExistence type="predicted"/>
<dbReference type="RefSeq" id="WP_092658718.1">
    <property type="nucleotide sequence ID" value="NZ_FOCX01000004.1"/>
</dbReference>
<dbReference type="OrthoDB" id="953at2157"/>
<dbReference type="InterPro" id="IPR024747">
    <property type="entry name" value="Pyridox_Oxase-rel"/>
</dbReference>
<protein>
    <submittedName>
        <fullName evidence="1">Nitroimidazol reductase NimA, pyridoxamine 5'-phosphate oxidase superfamily</fullName>
    </submittedName>
</protein>
<organism evidence="1 2">
    <name type="scientific">Halorientalis persicus</name>
    <dbReference type="NCBI Taxonomy" id="1367881"/>
    <lineage>
        <taxon>Archaea</taxon>
        <taxon>Methanobacteriati</taxon>
        <taxon>Methanobacteriota</taxon>
        <taxon>Stenosarchaea group</taxon>
        <taxon>Halobacteria</taxon>
        <taxon>Halobacteriales</taxon>
        <taxon>Haloarculaceae</taxon>
        <taxon>Halorientalis</taxon>
    </lineage>
</organism>
<keyword evidence="2" id="KW-1185">Reference proteome</keyword>
<name>A0A1H8IS93_9EURY</name>
<gene>
    <name evidence="1" type="ORF">SAMN05216388_1004269</name>
</gene>
<dbReference type="Gene3D" id="2.30.110.10">
    <property type="entry name" value="Electron Transport, Fmn-binding Protein, Chain A"/>
    <property type="match status" value="1"/>
</dbReference>
<sequence>MRQLSDAEIVEVLTGNRVGVLALDGGQHPYPLPVSFGYDPDADLFVLQLEGDDETRKRRCLDRDDAVGFTVYEETEPGRRWRSVVVSGRLVETSYQAAESALATLARSAQSVPNPVTWSDASAVTPFELQIEDWSGRAFDVGGP</sequence>
<dbReference type="SUPFAM" id="SSF50475">
    <property type="entry name" value="FMN-binding split barrel"/>
    <property type="match status" value="1"/>
</dbReference>
<evidence type="ECO:0000313" key="1">
    <source>
        <dbReference type="EMBL" id="SEN71770.1"/>
    </source>
</evidence>
<reference evidence="2" key="1">
    <citation type="submission" date="2016-10" db="EMBL/GenBank/DDBJ databases">
        <authorList>
            <person name="Varghese N."/>
            <person name="Submissions S."/>
        </authorList>
    </citation>
    <scope>NUCLEOTIDE SEQUENCE [LARGE SCALE GENOMIC DNA]</scope>
    <source>
        <strain evidence="2">IBRC-M 10043</strain>
    </source>
</reference>
<dbReference type="EMBL" id="FOCX01000004">
    <property type="protein sequence ID" value="SEN71770.1"/>
    <property type="molecule type" value="Genomic_DNA"/>
</dbReference>
<dbReference type="Proteomes" id="UP000198775">
    <property type="component" value="Unassembled WGS sequence"/>
</dbReference>
<dbReference type="AlphaFoldDB" id="A0A1H8IS93"/>
<dbReference type="InterPro" id="IPR012349">
    <property type="entry name" value="Split_barrel_FMN-bd"/>
</dbReference>
<dbReference type="Pfam" id="PF12900">
    <property type="entry name" value="Pyridox_ox_2"/>
    <property type="match status" value="1"/>
</dbReference>
<evidence type="ECO:0000313" key="2">
    <source>
        <dbReference type="Proteomes" id="UP000198775"/>
    </source>
</evidence>